<evidence type="ECO:0000256" key="4">
    <source>
        <dbReference type="RuleBase" id="RU361185"/>
    </source>
</evidence>
<dbReference type="PANTHER" id="PTHR43053:SF4">
    <property type="entry name" value="MYOGENESIS-REGULATING GLYCOSIDASE"/>
    <property type="match status" value="1"/>
</dbReference>
<feature type="chain" id="PRO_5040212306" description="Glycoside hydrolase family 31" evidence="5">
    <location>
        <begin position="24"/>
        <end position="636"/>
    </location>
</feature>
<dbReference type="InterPro" id="IPR017853">
    <property type="entry name" value="GH"/>
</dbReference>
<keyword evidence="9" id="KW-1185">Reference proteome</keyword>
<dbReference type="AlphaFoldDB" id="A0A9N9SL38"/>
<keyword evidence="5" id="KW-0732">Signal</keyword>
<dbReference type="Gene3D" id="3.20.20.80">
    <property type="entry name" value="Glycosidases"/>
    <property type="match status" value="1"/>
</dbReference>
<evidence type="ECO:0000259" key="7">
    <source>
        <dbReference type="Pfam" id="PF21365"/>
    </source>
</evidence>
<name>A0A9N9SL38_DIABA</name>
<dbReference type="OrthoDB" id="10070917at2759"/>
<sequence length="636" mass="73225">MSKGYHNFFTFLIFLATLHSICGIIVKNGNITLQLEPKSTGINFAAYDGKIKKLEGTLGHGINFTNVDCIGKPDCVINDFNISVEPISSGFRLKWKTFNTRRAFQDCYDLTEGVQWYGGPTIFSLIWPIQTNKIDGSSPYVLNNREGIPYAERYWLNSKGSYIFLNDDVPLYVDQNNIRNNSICFKSYIRNPFHAYFNRTRNVLQYYIVFKDDVKQAHLHAVNKFLGKPKDHPNEAMVAEPIWTTWAKYKTKINDSVVLKFAKEIRNHGYEKGQIEIDDNWERCYGAEQFSQNTFSNIKNTVKTLKSIDFRVTLWIHPFVNANCSNNSEIGLDNGYFVSDKYGRHTGWWWNSDDAYVIDFTNPEATKWWLERVKKLQTDIGFDSFKFDAGETDFSPQPAVYKTVDQELIPNIFSGKYLRICATFGNLIEVRSGWRTQDLPIFTRMLDKTSNWSYHNGLKSLVTTLIQMNMVGYTMLLPDMIGGNGYGVQPDAELFVRWTQANTFMPTMQFSFLPWDFNETKFDVPAIVKNCVKLHKEYSHVIIDAMKKSVHYGSPVNPPIWWIDPTDQKALKCDDEFLVGEKILVAPVLTKGATERDVYLPKGKWKDGNDGTDYQGPVTLQYTADITTLPFFILQQ</sequence>
<dbReference type="EMBL" id="OU898276">
    <property type="protein sequence ID" value="CAG9826194.1"/>
    <property type="molecule type" value="Genomic_DNA"/>
</dbReference>
<dbReference type="GO" id="GO:0005975">
    <property type="term" value="P:carbohydrate metabolic process"/>
    <property type="evidence" value="ECO:0007669"/>
    <property type="project" value="InterPro"/>
</dbReference>
<evidence type="ECO:0000313" key="8">
    <source>
        <dbReference type="EMBL" id="CAG9826194.1"/>
    </source>
</evidence>
<organism evidence="8 9">
    <name type="scientific">Diabrotica balteata</name>
    <name type="common">Banded cucumber beetle</name>
    <dbReference type="NCBI Taxonomy" id="107213"/>
    <lineage>
        <taxon>Eukaryota</taxon>
        <taxon>Metazoa</taxon>
        <taxon>Ecdysozoa</taxon>
        <taxon>Arthropoda</taxon>
        <taxon>Hexapoda</taxon>
        <taxon>Insecta</taxon>
        <taxon>Pterygota</taxon>
        <taxon>Neoptera</taxon>
        <taxon>Endopterygota</taxon>
        <taxon>Coleoptera</taxon>
        <taxon>Polyphaga</taxon>
        <taxon>Cucujiformia</taxon>
        <taxon>Chrysomeloidea</taxon>
        <taxon>Chrysomelidae</taxon>
        <taxon>Galerucinae</taxon>
        <taxon>Diabroticina</taxon>
        <taxon>Diabroticites</taxon>
        <taxon>Diabrotica</taxon>
    </lineage>
</organism>
<protein>
    <recommendedName>
        <fullName evidence="10">Glycoside hydrolase family 31</fullName>
    </recommendedName>
</protein>
<dbReference type="InterPro" id="IPR048395">
    <property type="entry name" value="Glyco_hydro_31_C"/>
</dbReference>
<proteinExistence type="inferred from homology"/>
<comment type="similarity">
    <text evidence="1 4">Belongs to the glycosyl hydrolase 31 family.</text>
</comment>
<evidence type="ECO:0000256" key="1">
    <source>
        <dbReference type="ARBA" id="ARBA00007806"/>
    </source>
</evidence>
<dbReference type="PANTHER" id="PTHR43053">
    <property type="entry name" value="GLYCOSIDASE FAMILY 31"/>
    <property type="match status" value="1"/>
</dbReference>
<keyword evidence="2 4" id="KW-0378">Hydrolase</keyword>
<dbReference type="Gene3D" id="2.60.40.1180">
    <property type="entry name" value="Golgi alpha-mannosidase II"/>
    <property type="match status" value="1"/>
</dbReference>
<feature type="domain" description="Glycoside hydrolase family 31 TIM barrel" evidence="6">
    <location>
        <begin position="247"/>
        <end position="510"/>
    </location>
</feature>
<dbReference type="SUPFAM" id="SSF51011">
    <property type="entry name" value="Glycosyl hydrolase domain"/>
    <property type="match status" value="1"/>
</dbReference>
<dbReference type="Pfam" id="PF21365">
    <property type="entry name" value="Glyco_hydro_31_3rd"/>
    <property type="match status" value="1"/>
</dbReference>
<dbReference type="Proteomes" id="UP001153709">
    <property type="component" value="Chromosome 1"/>
</dbReference>
<dbReference type="GO" id="GO:0004553">
    <property type="term" value="F:hydrolase activity, hydrolyzing O-glycosyl compounds"/>
    <property type="evidence" value="ECO:0007669"/>
    <property type="project" value="InterPro"/>
</dbReference>
<evidence type="ECO:0008006" key="10">
    <source>
        <dbReference type="Google" id="ProtNLM"/>
    </source>
</evidence>
<dbReference type="SUPFAM" id="SSF51445">
    <property type="entry name" value="(Trans)glycosidases"/>
    <property type="match status" value="1"/>
</dbReference>
<dbReference type="InterPro" id="IPR013780">
    <property type="entry name" value="Glyco_hydro_b"/>
</dbReference>
<evidence type="ECO:0000313" key="9">
    <source>
        <dbReference type="Proteomes" id="UP001153709"/>
    </source>
</evidence>
<evidence type="ECO:0000256" key="5">
    <source>
        <dbReference type="SAM" id="SignalP"/>
    </source>
</evidence>
<gene>
    <name evidence="8" type="ORF">DIABBA_LOCUS335</name>
</gene>
<keyword evidence="3 4" id="KW-0326">Glycosidase</keyword>
<dbReference type="InterPro" id="IPR000322">
    <property type="entry name" value="Glyco_hydro_31_TIM"/>
</dbReference>
<accession>A0A9N9SL38</accession>
<feature type="signal peptide" evidence="5">
    <location>
        <begin position="1"/>
        <end position="23"/>
    </location>
</feature>
<feature type="domain" description="Glycosyl hydrolase family 31 C-terminal" evidence="7">
    <location>
        <begin position="553"/>
        <end position="633"/>
    </location>
</feature>
<evidence type="ECO:0000256" key="3">
    <source>
        <dbReference type="ARBA" id="ARBA00023295"/>
    </source>
</evidence>
<dbReference type="CDD" id="cd06592">
    <property type="entry name" value="GH31_NET37"/>
    <property type="match status" value="1"/>
</dbReference>
<dbReference type="InterPro" id="IPR050985">
    <property type="entry name" value="Alpha-glycosidase_related"/>
</dbReference>
<evidence type="ECO:0000259" key="6">
    <source>
        <dbReference type="Pfam" id="PF01055"/>
    </source>
</evidence>
<dbReference type="Pfam" id="PF01055">
    <property type="entry name" value="Glyco_hydro_31_2nd"/>
    <property type="match status" value="1"/>
</dbReference>
<evidence type="ECO:0000256" key="2">
    <source>
        <dbReference type="ARBA" id="ARBA00022801"/>
    </source>
</evidence>
<reference evidence="8" key="1">
    <citation type="submission" date="2022-01" db="EMBL/GenBank/DDBJ databases">
        <authorList>
            <person name="King R."/>
        </authorList>
    </citation>
    <scope>NUCLEOTIDE SEQUENCE</scope>
</reference>